<dbReference type="PROSITE" id="PS01360">
    <property type="entry name" value="ZF_MYND_1"/>
    <property type="match status" value="1"/>
</dbReference>
<keyword evidence="3" id="KW-0862">Zinc</keyword>
<comment type="caution">
    <text evidence="6">The sequence shown here is derived from an EMBL/GenBank/DDBJ whole genome shotgun (WGS) entry which is preliminary data.</text>
</comment>
<dbReference type="Proteomes" id="UP000719412">
    <property type="component" value="Unassembled WGS sequence"/>
</dbReference>
<dbReference type="GO" id="GO:0008270">
    <property type="term" value="F:zinc ion binding"/>
    <property type="evidence" value="ECO:0007669"/>
    <property type="project" value="UniProtKB-KW"/>
</dbReference>
<proteinExistence type="predicted"/>
<dbReference type="GO" id="GO:0005737">
    <property type="term" value="C:cytoplasm"/>
    <property type="evidence" value="ECO:0007669"/>
    <property type="project" value="InterPro"/>
</dbReference>
<organism evidence="6 7">
    <name type="scientific">Tenebrio molitor</name>
    <name type="common">Yellow mealworm beetle</name>
    <dbReference type="NCBI Taxonomy" id="7067"/>
    <lineage>
        <taxon>Eukaryota</taxon>
        <taxon>Metazoa</taxon>
        <taxon>Ecdysozoa</taxon>
        <taxon>Arthropoda</taxon>
        <taxon>Hexapoda</taxon>
        <taxon>Insecta</taxon>
        <taxon>Pterygota</taxon>
        <taxon>Neoptera</taxon>
        <taxon>Endopterygota</taxon>
        <taxon>Coleoptera</taxon>
        <taxon>Polyphaga</taxon>
        <taxon>Cucujiformia</taxon>
        <taxon>Tenebrionidae</taxon>
        <taxon>Tenebrio</taxon>
    </lineage>
</organism>
<dbReference type="PANTHER" id="PTHR12298:SF4">
    <property type="entry name" value="PROGRAMMED CELL DEATH PROTEIN 2"/>
    <property type="match status" value="1"/>
</dbReference>
<dbReference type="InterPro" id="IPR007320">
    <property type="entry name" value="PDCD2_C"/>
</dbReference>
<reference evidence="6" key="2">
    <citation type="submission" date="2021-08" db="EMBL/GenBank/DDBJ databases">
        <authorList>
            <person name="Eriksson T."/>
        </authorList>
    </citation>
    <scope>NUCLEOTIDE SEQUENCE</scope>
    <source>
        <strain evidence="6">Stoneville</strain>
        <tissue evidence="6">Whole head</tissue>
    </source>
</reference>
<keyword evidence="1" id="KW-0479">Metal-binding</keyword>
<evidence type="ECO:0000256" key="3">
    <source>
        <dbReference type="ARBA" id="ARBA00022833"/>
    </source>
</evidence>
<dbReference type="Gene3D" id="6.10.140.2220">
    <property type="match status" value="1"/>
</dbReference>
<evidence type="ECO:0000256" key="2">
    <source>
        <dbReference type="ARBA" id="ARBA00022771"/>
    </source>
</evidence>
<dbReference type="PROSITE" id="PS50865">
    <property type="entry name" value="ZF_MYND_2"/>
    <property type="match status" value="1"/>
</dbReference>
<evidence type="ECO:0000313" key="6">
    <source>
        <dbReference type="EMBL" id="KAH0810063.1"/>
    </source>
</evidence>
<dbReference type="EMBL" id="JABDTM020027736">
    <property type="protein sequence ID" value="KAH0810063.1"/>
    <property type="molecule type" value="Genomic_DNA"/>
</dbReference>
<sequence>MSHVDLGYAQECESWEVDSYLFPSKIGGKPAWLDLQNLPSPERLQCENCHNPLVFLCQVYAPFEEDAANFHRTVFVFICRESKCCVRNSSCNVKAFRSSLPRRNEFYSFDPPEERRVAEFCPSRWTKLCSLCGCRGEKLCSKCKKVSYCSREHQVVDWKEGHKGECEGDASQRVSSKLFAQFEVVIEAEEVTEKRVDESEELDKYRQLERDGKTGTMKDLSDGDIEKCAVSDSDKVFTQFKERIGDNGEQILRYERGGAPLWIAREPTPESVPECEYCGAPRQFEFQIMPQILSVLHENELDVGILVVYTCSRSCTSGDNYKSEFVFKQDVALNNL</sequence>
<dbReference type="SUPFAM" id="SSF144232">
    <property type="entry name" value="HIT/MYND zinc finger-like"/>
    <property type="match status" value="1"/>
</dbReference>
<dbReference type="InterPro" id="IPR002893">
    <property type="entry name" value="Znf_MYND"/>
</dbReference>
<reference evidence="6" key="1">
    <citation type="journal article" date="2020" name="J Insects Food Feed">
        <title>The yellow mealworm (Tenebrio molitor) genome: a resource for the emerging insects as food and feed industry.</title>
        <authorList>
            <person name="Eriksson T."/>
            <person name="Andere A."/>
            <person name="Kelstrup H."/>
            <person name="Emery V."/>
            <person name="Picard C."/>
        </authorList>
    </citation>
    <scope>NUCLEOTIDE SEQUENCE</scope>
    <source>
        <strain evidence="6">Stoneville</strain>
        <tissue evidence="6">Whole head</tissue>
    </source>
</reference>
<evidence type="ECO:0000256" key="4">
    <source>
        <dbReference type="PROSITE-ProRule" id="PRU00134"/>
    </source>
</evidence>
<gene>
    <name evidence="6" type="ORF">GEV33_012729</name>
</gene>
<dbReference type="PANTHER" id="PTHR12298">
    <property type="entry name" value="PCDC2 PROGRAMMED CELL DEATH PROTEIN 2 -RELATED"/>
    <property type="match status" value="1"/>
</dbReference>
<keyword evidence="2 4" id="KW-0863">Zinc-finger</keyword>
<dbReference type="GO" id="GO:0005634">
    <property type="term" value="C:nucleus"/>
    <property type="evidence" value="ECO:0007669"/>
    <property type="project" value="TreeGrafter"/>
</dbReference>
<accession>A0A8J6HA91</accession>
<dbReference type="Pfam" id="PF01753">
    <property type="entry name" value="zf-MYND"/>
    <property type="match status" value="1"/>
</dbReference>
<feature type="domain" description="MYND-type" evidence="5">
    <location>
        <begin position="129"/>
        <end position="166"/>
    </location>
</feature>
<protein>
    <recommendedName>
        <fullName evidence="5">MYND-type domain-containing protein</fullName>
    </recommendedName>
</protein>
<name>A0A8J6HA91_TENMO</name>
<dbReference type="Pfam" id="PF04194">
    <property type="entry name" value="PDCD2_C"/>
    <property type="match status" value="1"/>
</dbReference>
<evidence type="ECO:0000313" key="7">
    <source>
        <dbReference type="Proteomes" id="UP000719412"/>
    </source>
</evidence>
<keyword evidence="7" id="KW-1185">Reference proteome</keyword>
<dbReference type="AlphaFoldDB" id="A0A8J6HA91"/>
<evidence type="ECO:0000259" key="5">
    <source>
        <dbReference type="PROSITE" id="PS50865"/>
    </source>
</evidence>
<evidence type="ECO:0000256" key="1">
    <source>
        <dbReference type="ARBA" id="ARBA00022723"/>
    </source>
</evidence>